<dbReference type="AlphaFoldDB" id="A0A8J3M560"/>
<reference evidence="1" key="2">
    <citation type="submission" date="2020-09" db="EMBL/GenBank/DDBJ databases">
        <authorList>
            <person name="Sun Q."/>
            <person name="Kim S."/>
        </authorList>
    </citation>
    <scope>NUCLEOTIDE SEQUENCE</scope>
    <source>
        <strain evidence="1">KCTC 42650</strain>
    </source>
</reference>
<accession>A0A8J3M560</accession>
<keyword evidence="2" id="KW-1185">Reference proteome</keyword>
<dbReference type="InterPro" id="IPR027417">
    <property type="entry name" value="P-loop_NTPase"/>
</dbReference>
<dbReference type="RefSeq" id="WP_189679114.1">
    <property type="nucleotide sequence ID" value="NZ_BNCJ01000002.1"/>
</dbReference>
<sequence length="209" mass="22852">MTLVAVNLGLPKSGTTTLAKALRMAGLNVADHRLRGRNAAEPGQKGLYVAELLYRGYFQTGDPAALLPNVQAISEMSMLHDGLSVWPQTDLALIRAIRDHNPGVRFLASRRDAFAMSQSMLAWSNLGTTRLPASNIPGLPVGFGETSKEREIWIEGHYATLAEAFAGRDDYLEFDVANPEAPARIAAFLGRDLPWWGHLNANRLSETAR</sequence>
<comment type="caution">
    <text evidence="1">The sequence shown here is derived from an EMBL/GenBank/DDBJ whole genome shotgun (WGS) entry which is preliminary data.</text>
</comment>
<evidence type="ECO:0008006" key="3">
    <source>
        <dbReference type="Google" id="ProtNLM"/>
    </source>
</evidence>
<reference evidence="1" key="1">
    <citation type="journal article" date="2014" name="Int. J. Syst. Evol. Microbiol.">
        <title>Complete genome sequence of Corynebacterium casei LMG S-19264T (=DSM 44701T), isolated from a smear-ripened cheese.</title>
        <authorList>
            <consortium name="US DOE Joint Genome Institute (JGI-PGF)"/>
            <person name="Walter F."/>
            <person name="Albersmeier A."/>
            <person name="Kalinowski J."/>
            <person name="Ruckert C."/>
        </authorList>
    </citation>
    <scope>NUCLEOTIDE SEQUENCE</scope>
    <source>
        <strain evidence="1">KCTC 42650</strain>
    </source>
</reference>
<dbReference type="EMBL" id="BNCJ01000002">
    <property type="protein sequence ID" value="GHF41862.1"/>
    <property type="molecule type" value="Genomic_DNA"/>
</dbReference>
<dbReference type="SUPFAM" id="SSF52540">
    <property type="entry name" value="P-loop containing nucleoside triphosphate hydrolases"/>
    <property type="match status" value="1"/>
</dbReference>
<proteinExistence type="predicted"/>
<organism evidence="1 2">
    <name type="scientific">Seohaeicola zhoushanensis</name>
    <dbReference type="NCBI Taxonomy" id="1569283"/>
    <lineage>
        <taxon>Bacteria</taxon>
        <taxon>Pseudomonadati</taxon>
        <taxon>Pseudomonadota</taxon>
        <taxon>Alphaproteobacteria</taxon>
        <taxon>Rhodobacterales</taxon>
        <taxon>Roseobacteraceae</taxon>
        <taxon>Seohaeicola</taxon>
    </lineage>
</organism>
<gene>
    <name evidence="1" type="ORF">GCM10017056_11900</name>
</gene>
<evidence type="ECO:0000313" key="2">
    <source>
        <dbReference type="Proteomes" id="UP000626220"/>
    </source>
</evidence>
<name>A0A8J3M560_9RHOB</name>
<dbReference type="Proteomes" id="UP000626220">
    <property type="component" value="Unassembled WGS sequence"/>
</dbReference>
<dbReference type="Gene3D" id="3.40.50.300">
    <property type="entry name" value="P-loop containing nucleotide triphosphate hydrolases"/>
    <property type="match status" value="1"/>
</dbReference>
<evidence type="ECO:0000313" key="1">
    <source>
        <dbReference type="EMBL" id="GHF41862.1"/>
    </source>
</evidence>
<protein>
    <recommendedName>
        <fullName evidence="3">Sulfotransferase family protein</fullName>
    </recommendedName>
</protein>